<dbReference type="AlphaFoldDB" id="A0A2M7B9P9"/>
<organism evidence="2 3">
    <name type="scientific">Candidatus Tagabacteria bacterium CG03_land_8_20_14_0_80_41_22</name>
    <dbReference type="NCBI Taxonomy" id="1975020"/>
    <lineage>
        <taxon>Bacteria</taxon>
        <taxon>Candidatus Tagaibacteriota</taxon>
    </lineage>
</organism>
<evidence type="ECO:0000313" key="3">
    <source>
        <dbReference type="Proteomes" id="UP000228561"/>
    </source>
</evidence>
<accession>A0A2M7B9P9</accession>
<dbReference type="Gene3D" id="6.10.250.2410">
    <property type="match status" value="1"/>
</dbReference>
<reference evidence="3" key="1">
    <citation type="submission" date="2017-09" db="EMBL/GenBank/DDBJ databases">
        <title>Depth-based differentiation of microbial function through sediment-hosted aquifers and enrichment of novel symbionts in the deep terrestrial subsurface.</title>
        <authorList>
            <person name="Probst A.J."/>
            <person name="Ladd B."/>
            <person name="Jarett J.K."/>
            <person name="Geller-Mcgrath D.E."/>
            <person name="Sieber C.M.K."/>
            <person name="Emerson J.B."/>
            <person name="Anantharaman K."/>
            <person name="Thomas B.C."/>
            <person name="Malmstrom R."/>
            <person name="Stieglmeier M."/>
            <person name="Klingl A."/>
            <person name="Woyke T."/>
            <person name="Ryan C.M."/>
            <person name="Banfield J.F."/>
        </authorList>
    </citation>
    <scope>NUCLEOTIDE SEQUENCE [LARGE SCALE GENOMIC DNA]</scope>
</reference>
<evidence type="ECO:0000256" key="1">
    <source>
        <dbReference type="ARBA" id="ARBA00044777"/>
    </source>
</evidence>
<sequence>MTYQIKLEKFEGPLGMLLELIEKRKLSISDVSLADVTDQYVDYLKTLEGFPLGEVSSFIAIASTLLLIKSASLISTFQFSEEEAGDIKDLERRLQLYAHIRNFAIELGKCFGKNIMFGREAFLGLNFEFLEPKGVTKEKIFEAMRQIIANLPQKEILPKALVKKTISLEKKITDIISRLQQQIEMSFADISGLDGKANPRLVGLGPKKIEIIVSFLAILELIKRGFVIVEQTTVFQNIKIKKNI</sequence>
<dbReference type="InterPro" id="IPR003768">
    <property type="entry name" value="ScpA"/>
</dbReference>
<name>A0A2M7B9P9_9BACT</name>
<gene>
    <name evidence="2" type="ORF">COS58_00315</name>
</gene>
<comment type="caution">
    <text evidence="2">The sequence shown here is derived from an EMBL/GenBank/DDBJ whole genome shotgun (WGS) entry which is preliminary data.</text>
</comment>
<dbReference type="PANTHER" id="PTHR33969">
    <property type="entry name" value="SEGREGATION AND CONDENSATION PROTEIN A"/>
    <property type="match status" value="1"/>
</dbReference>
<dbReference type="EMBL" id="PEVG01000002">
    <property type="protein sequence ID" value="PIU99845.1"/>
    <property type="molecule type" value="Genomic_DNA"/>
</dbReference>
<proteinExistence type="predicted"/>
<protein>
    <recommendedName>
        <fullName evidence="1">Segregation and condensation protein A</fullName>
    </recommendedName>
</protein>
<dbReference type="Pfam" id="PF02616">
    <property type="entry name" value="SMC_ScpA"/>
    <property type="match status" value="2"/>
</dbReference>
<evidence type="ECO:0000313" key="2">
    <source>
        <dbReference type="EMBL" id="PIU99845.1"/>
    </source>
</evidence>
<dbReference type="Proteomes" id="UP000228561">
    <property type="component" value="Unassembled WGS sequence"/>
</dbReference>
<dbReference type="PANTHER" id="PTHR33969:SF2">
    <property type="entry name" value="SEGREGATION AND CONDENSATION PROTEIN A"/>
    <property type="match status" value="1"/>
</dbReference>